<dbReference type="InterPro" id="IPR005760">
    <property type="entry name" value="A/G_AdeGlyc_MutY"/>
</dbReference>
<dbReference type="InterPro" id="IPR000445">
    <property type="entry name" value="HhH_motif"/>
</dbReference>
<evidence type="ECO:0000256" key="6">
    <source>
        <dbReference type="ARBA" id="ARBA00022485"/>
    </source>
</evidence>
<dbReference type="Gene3D" id="1.10.340.30">
    <property type="entry name" value="Hypothetical protein, domain 2"/>
    <property type="match status" value="1"/>
</dbReference>
<evidence type="ECO:0000256" key="4">
    <source>
        <dbReference type="ARBA" id="ARBA00012045"/>
    </source>
</evidence>
<comment type="function">
    <text evidence="2">Adenine glycosylase active on G-A mispairs. MutY also corrects error-prone DNA synthesis past GO lesions which are due to the oxidatively damaged form of guanine: 7,8-dihydro-8-oxoguanine (8-oxo-dGTP).</text>
</comment>
<sequence>MTSITKKLLAWYDQEKRTLPWRAEPPTTQDPYKVWMSEIMLQQTTVATVKGYFDKFLKRWPTVMDLASAVQEDVLAEWAGLGYYARARNLHKCAQMVAIDYQGQFPTTYQELVKLPGIGDYTAAAIAAIAFGESKAPVVDGNVERFITRLHRIETLLPQAKKEIKAETLSLTPKDRPGDFAQAMMDLGATICSPKKPKCLLCPIQTKCSAFANGDAETFPRKPAKKTKPTRRSLAFILRYEDQILLVRRDDSAMLGGMLGLPHTPWVERDTLPDLGESLTYSPGRGSFIKAGETSKHTFTHFHLITDIYKTSLTNKINIENGEWVRIKDIKTAGLPTVFMKMIKSISD</sequence>
<dbReference type="InterPro" id="IPR023170">
    <property type="entry name" value="HhH_base_excis_C"/>
</dbReference>
<evidence type="ECO:0000256" key="11">
    <source>
        <dbReference type="ARBA" id="ARBA00023014"/>
    </source>
</evidence>
<dbReference type="GO" id="GO:0000701">
    <property type="term" value="F:purine-specific mismatch base pair DNA N-glycosylase activity"/>
    <property type="evidence" value="ECO:0007669"/>
    <property type="project" value="UniProtKB-EC"/>
</dbReference>
<evidence type="ECO:0000256" key="3">
    <source>
        <dbReference type="ARBA" id="ARBA00008343"/>
    </source>
</evidence>
<organism evidence="16 17">
    <name type="scientific">Temperatibacter marinus</name>
    <dbReference type="NCBI Taxonomy" id="1456591"/>
    <lineage>
        <taxon>Bacteria</taxon>
        <taxon>Pseudomonadati</taxon>
        <taxon>Pseudomonadota</taxon>
        <taxon>Alphaproteobacteria</taxon>
        <taxon>Kordiimonadales</taxon>
        <taxon>Temperatibacteraceae</taxon>
        <taxon>Temperatibacter</taxon>
    </lineage>
</organism>
<comment type="catalytic activity">
    <reaction evidence="1 14">
        <text>Hydrolyzes free adenine bases from 7,8-dihydro-8-oxoguanine:adenine mismatched double-stranded DNA, leaving an apurinic site.</text>
        <dbReference type="EC" id="3.2.2.31"/>
    </reaction>
</comment>
<dbReference type="SUPFAM" id="SSF55811">
    <property type="entry name" value="Nudix"/>
    <property type="match status" value="1"/>
</dbReference>
<keyword evidence="10 14" id="KW-0408">Iron</keyword>
<dbReference type="Gene3D" id="1.10.1670.10">
    <property type="entry name" value="Helix-hairpin-Helix base-excision DNA repair enzymes (C-terminal)"/>
    <property type="match status" value="1"/>
</dbReference>
<dbReference type="RefSeq" id="WP_310797820.1">
    <property type="nucleotide sequence ID" value="NZ_CP123872.1"/>
</dbReference>
<dbReference type="GO" id="GO:0034039">
    <property type="term" value="F:8-oxo-7,8-dihydroguanine DNA N-glycosylase activity"/>
    <property type="evidence" value="ECO:0007669"/>
    <property type="project" value="TreeGrafter"/>
</dbReference>
<keyword evidence="9" id="KW-0378">Hydrolase</keyword>
<dbReference type="InterPro" id="IPR003265">
    <property type="entry name" value="HhH-GPD_domain"/>
</dbReference>
<dbReference type="CDD" id="cd00056">
    <property type="entry name" value="ENDO3c"/>
    <property type="match status" value="1"/>
</dbReference>
<dbReference type="SUPFAM" id="SSF48150">
    <property type="entry name" value="DNA-glycosylase"/>
    <property type="match status" value="1"/>
</dbReference>
<dbReference type="AlphaFoldDB" id="A0AA52H9S3"/>
<keyword evidence="12" id="KW-0234">DNA repair</keyword>
<dbReference type="KEGG" id="tmk:QGN29_10545"/>
<dbReference type="InterPro" id="IPR044298">
    <property type="entry name" value="MIG/MutY"/>
</dbReference>
<protein>
    <recommendedName>
        <fullName evidence="5 14">Adenine DNA glycosylase</fullName>
        <ecNumber evidence="4 14">3.2.2.31</ecNumber>
    </recommendedName>
</protein>
<dbReference type="PANTHER" id="PTHR42944">
    <property type="entry name" value="ADENINE DNA GLYCOSYLASE"/>
    <property type="match status" value="1"/>
</dbReference>
<keyword evidence="11" id="KW-0411">Iron-sulfur</keyword>
<evidence type="ECO:0000256" key="10">
    <source>
        <dbReference type="ARBA" id="ARBA00023004"/>
    </source>
</evidence>
<dbReference type="PROSITE" id="PS00764">
    <property type="entry name" value="ENDONUCLEASE_III_1"/>
    <property type="match status" value="1"/>
</dbReference>
<dbReference type="PANTHER" id="PTHR42944:SF1">
    <property type="entry name" value="ADENINE DNA GLYCOSYLASE"/>
    <property type="match status" value="1"/>
</dbReference>
<gene>
    <name evidence="16" type="primary">mutY</name>
    <name evidence="16" type="ORF">QGN29_10545</name>
</gene>
<evidence type="ECO:0000313" key="17">
    <source>
        <dbReference type="Proteomes" id="UP001268683"/>
    </source>
</evidence>
<dbReference type="InterPro" id="IPR029119">
    <property type="entry name" value="MutY_C"/>
</dbReference>
<dbReference type="CDD" id="cd03431">
    <property type="entry name" value="NUDIX_DNA_Glycosylase_C-MutY"/>
    <property type="match status" value="1"/>
</dbReference>
<name>A0AA52H9S3_9PROT</name>
<comment type="similarity">
    <text evidence="3 14">Belongs to the Nth/MutY family.</text>
</comment>
<dbReference type="GO" id="GO:0032357">
    <property type="term" value="F:oxidized purine DNA binding"/>
    <property type="evidence" value="ECO:0007669"/>
    <property type="project" value="TreeGrafter"/>
</dbReference>
<evidence type="ECO:0000256" key="14">
    <source>
        <dbReference type="RuleBase" id="RU365096"/>
    </source>
</evidence>
<dbReference type="Pfam" id="PF14815">
    <property type="entry name" value="NUDIX_4"/>
    <property type="match status" value="1"/>
</dbReference>
<dbReference type="FunFam" id="1.10.340.30:FF:000002">
    <property type="entry name" value="Adenine DNA glycosylase"/>
    <property type="match status" value="1"/>
</dbReference>
<keyword evidence="8 14" id="KW-0227">DNA damage</keyword>
<evidence type="ECO:0000256" key="1">
    <source>
        <dbReference type="ARBA" id="ARBA00000843"/>
    </source>
</evidence>
<dbReference type="Pfam" id="PF00633">
    <property type="entry name" value="HHH"/>
    <property type="match status" value="1"/>
</dbReference>
<evidence type="ECO:0000256" key="7">
    <source>
        <dbReference type="ARBA" id="ARBA00022723"/>
    </source>
</evidence>
<keyword evidence="6" id="KW-0004">4Fe-4S</keyword>
<keyword evidence="7" id="KW-0479">Metal-binding</keyword>
<feature type="domain" description="HhH-GPD" evidence="15">
    <location>
        <begin position="40"/>
        <end position="190"/>
    </location>
</feature>
<evidence type="ECO:0000256" key="2">
    <source>
        <dbReference type="ARBA" id="ARBA00002933"/>
    </source>
</evidence>
<proteinExistence type="inferred from homology"/>
<dbReference type="GO" id="GO:0006298">
    <property type="term" value="P:mismatch repair"/>
    <property type="evidence" value="ECO:0007669"/>
    <property type="project" value="TreeGrafter"/>
</dbReference>
<dbReference type="GO" id="GO:0006284">
    <property type="term" value="P:base-excision repair"/>
    <property type="evidence" value="ECO:0007669"/>
    <property type="project" value="UniProtKB-UniRule"/>
</dbReference>
<evidence type="ECO:0000256" key="5">
    <source>
        <dbReference type="ARBA" id="ARBA00022023"/>
    </source>
</evidence>
<evidence type="ECO:0000313" key="16">
    <source>
        <dbReference type="EMBL" id="WND01985.1"/>
    </source>
</evidence>
<accession>A0AA52H9S3</accession>
<dbReference type="InterPro" id="IPR015797">
    <property type="entry name" value="NUDIX_hydrolase-like_dom_sf"/>
</dbReference>
<dbReference type="Proteomes" id="UP001268683">
    <property type="component" value="Chromosome"/>
</dbReference>
<keyword evidence="17" id="KW-1185">Reference proteome</keyword>
<evidence type="ECO:0000256" key="12">
    <source>
        <dbReference type="ARBA" id="ARBA00023204"/>
    </source>
</evidence>
<dbReference type="InterPro" id="IPR011257">
    <property type="entry name" value="DNA_glycosylase"/>
</dbReference>
<dbReference type="GO" id="GO:0051539">
    <property type="term" value="F:4 iron, 4 sulfur cluster binding"/>
    <property type="evidence" value="ECO:0007669"/>
    <property type="project" value="UniProtKB-UniRule"/>
</dbReference>
<evidence type="ECO:0000256" key="13">
    <source>
        <dbReference type="ARBA" id="ARBA00023295"/>
    </source>
</evidence>
<dbReference type="NCBIfam" id="TIGR01084">
    <property type="entry name" value="mutY"/>
    <property type="match status" value="1"/>
</dbReference>
<dbReference type="GO" id="GO:0046872">
    <property type="term" value="F:metal ion binding"/>
    <property type="evidence" value="ECO:0007669"/>
    <property type="project" value="UniProtKB-UniRule"/>
</dbReference>
<dbReference type="InterPro" id="IPR004035">
    <property type="entry name" value="Endouclease-III_FeS-bd_BS"/>
</dbReference>
<dbReference type="GO" id="GO:0035485">
    <property type="term" value="F:adenine/guanine mispair binding"/>
    <property type="evidence" value="ECO:0007669"/>
    <property type="project" value="TreeGrafter"/>
</dbReference>
<dbReference type="Pfam" id="PF00730">
    <property type="entry name" value="HhH-GPD"/>
    <property type="match status" value="1"/>
</dbReference>
<dbReference type="EMBL" id="CP123872">
    <property type="protein sequence ID" value="WND01985.1"/>
    <property type="molecule type" value="Genomic_DNA"/>
</dbReference>
<reference evidence="16" key="1">
    <citation type="submission" date="2023-04" db="EMBL/GenBank/DDBJ databases">
        <title>Complete genome sequence of Temperatibacter marinus.</title>
        <authorList>
            <person name="Rong J.-C."/>
            <person name="Yi M.-L."/>
            <person name="Zhao Q."/>
        </authorList>
    </citation>
    <scope>NUCLEOTIDE SEQUENCE</scope>
    <source>
        <strain evidence="16">NBRC 110045</strain>
    </source>
</reference>
<keyword evidence="13 14" id="KW-0326">Glycosidase</keyword>
<dbReference type="InterPro" id="IPR004036">
    <property type="entry name" value="Endonuclease-III-like_CS2"/>
</dbReference>
<dbReference type="EC" id="3.2.2.31" evidence="4 14"/>
<evidence type="ECO:0000256" key="8">
    <source>
        <dbReference type="ARBA" id="ARBA00022763"/>
    </source>
</evidence>
<evidence type="ECO:0000259" key="15">
    <source>
        <dbReference type="SMART" id="SM00478"/>
    </source>
</evidence>
<dbReference type="PROSITE" id="PS01155">
    <property type="entry name" value="ENDONUCLEASE_III_2"/>
    <property type="match status" value="1"/>
</dbReference>
<dbReference type="SMART" id="SM00478">
    <property type="entry name" value="ENDO3c"/>
    <property type="match status" value="1"/>
</dbReference>
<evidence type="ECO:0000256" key="9">
    <source>
        <dbReference type="ARBA" id="ARBA00022801"/>
    </source>
</evidence>
<comment type="cofactor">
    <cofactor evidence="14">
        <name>[4Fe-4S] cluster</name>
        <dbReference type="ChEBI" id="CHEBI:49883"/>
    </cofactor>
    <text evidence="14">Binds 1 [4Fe-4S] cluster.</text>
</comment>
<dbReference type="Gene3D" id="3.90.79.10">
    <property type="entry name" value="Nucleoside Triphosphate Pyrophosphohydrolase"/>
    <property type="match status" value="1"/>
</dbReference>